<evidence type="ECO:0000313" key="4">
    <source>
        <dbReference type="EMBL" id="MEF3365465.1"/>
    </source>
</evidence>
<organism evidence="4 5">
    <name type="scientific">Methylocystis borbori</name>
    <dbReference type="NCBI Taxonomy" id="3118750"/>
    <lineage>
        <taxon>Bacteria</taxon>
        <taxon>Pseudomonadati</taxon>
        <taxon>Pseudomonadota</taxon>
        <taxon>Alphaproteobacteria</taxon>
        <taxon>Hyphomicrobiales</taxon>
        <taxon>Methylocystaceae</taxon>
        <taxon>Methylocystis</taxon>
    </lineage>
</organism>
<dbReference type="Gene3D" id="1.10.530.10">
    <property type="match status" value="1"/>
</dbReference>
<keyword evidence="5" id="KW-1185">Reference proteome</keyword>
<dbReference type="RefSeq" id="WP_332080373.1">
    <property type="nucleotide sequence ID" value="NZ_JAZHYN010000005.1"/>
</dbReference>
<feature type="domain" description="Transglycosylase SLT" evidence="3">
    <location>
        <begin position="145"/>
        <end position="193"/>
    </location>
</feature>
<dbReference type="Pfam" id="PF01464">
    <property type="entry name" value="SLT"/>
    <property type="match status" value="1"/>
</dbReference>
<dbReference type="SUPFAM" id="SSF53955">
    <property type="entry name" value="Lysozyme-like"/>
    <property type="match status" value="1"/>
</dbReference>
<evidence type="ECO:0000313" key="5">
    <source>
        <dbReference type="Proteomes" id="UP001350748"/>
    </source>
</evidence>
<name>A0ABU7XE32_9HYPH</name>
<comment type="similarity">
    <text evidence="1">Belongs to the virb1 family.</text>
</comment>
<dbReference type="EMBL" id="JAZHYN010000005">
    <property type="protein sequence ID" value="MEF3365465.1"/>
    <property type="molecule type" value="Genomic_DNA"/>
</dbReference>
<comment type="caution">
    <text evidence="4">The sequence shown here is derived from an EMBL/GenBank/DDBJ whole genome shotgun (WGS) entry which is preliminary data.</text>
</comment>
<feature type="region of interest" description="Disordered" evidence="2">
    <location>
        <begin position="1"/>
        <end position="21"/>
    </location>
</feature>
<dbReference type="InterPro" id="IPR008258">
    <property type="entry name" value="Transglycosylase_SLT_dom_1"/>
</dbReference>
<evidence type="ECO:0000256" key="2">
    <source>
        <dbReference type="SAM" id="MobiDB-lite"/>
    </source>
</evidence>
<evidence type="ECO:0000259" key="3">
    <source>
        <dbReference type="Pfam" id="PF01464"/>
    </source>
</evidence>
<reference evidence="4 5" key="1">
    <citation type="submission" date="2024-02" db="EMBL/GenBank/DDBJ databases">
        <authorList>
            <person name="Grouzdev D."/>
        </authorList>
    </citation>
    <scope>NUCLEOTIDE SEQUENCE [LARGE SCALE GENOMIC DNA]</scope>
    <source>
        <strain evidence="4 5">9N</strain>
    </source>
</reference>
<dbReference type="InterPro" id="IPR023346">
    <property type="entry name" value="Lysozyme-like_dom_sf"/>
</dbReference>
<protein>
    <submittedName>
        <fullName evidence="4">Transglycosylase SLT domain-containing protein</fullName>
    </submittedName>
</protein>
<evidence type="ECO:0000256" key="1">
    <source>
        <dbReference type="ARBA" id="ARBA00009387"/>
    </source>
</evidence>
<proteinExistence type="inferred from homology"/>
<accession>A0ABU7XE32</accession>
<sequence>MTVTLTNAPPPSKGRAASPRSRRRFRLSLQAILPGFLLERSCSLLLRALGVATALSVLTLLFLSAQKDDSPRFERFMRASRARLALSPLTSLSQPGEDDTALDSDFSLDQAALTWSHRMNDGLDDPSVIRFGSVKVHESIVEHVVKAAQTTEMDPALLMAIADKESNFSTTAKARTSSASGLFQFVEKTWLTAMKSFGWRHGHGESAAALAGEDAAPRVTAEKRAKILNLRNDPYLSAVLAAEMLKKDSAKIAEKIGRPLTPGETYLIHFLGPDDAARFMKTLQEAPESSAVALLPRPARANKPIFYDQQGRKLRDRSVRQVHEAFETMMDKRTSRYEDVATKLPTGATAYAE</sequence>
<dbReference type="Proteomes" id="UP001350748">
    <property type="component" value="Unassembled WGS sequence"/>
</dbReference>
<gene>
    <name evidence="4" type="ORF">V3H18_02840</name>
</gene>